<evidence type="ECO:0000313" key="3">
    <source>
        <dbReference type="Proteomes" id="UP000231279"/>
    </source>
</evidence>
<proteinExistence type="predicted"/>
<comment type="caution">
    <text evidence="2">The sequence shown here is derived from an EMBL/GenBank/DDBJ whole genome shotgun (WGS) entry which is preliminary data.</text>
</comment>
<keyword evidence="1" id="KW-0472">Membrane</keyword>
<gene>
    <name evidence="2" type="ORF">CDL12_17332</name>
</gene>
<name>A0A2G9GYJ4_9LAMI</name>
<keyword evidence="3" id="KW-1185">Reference proteome</keyword>
<keyword evidence="1" id="KW-1133">Transmembrane helix</keyword>
<evidence type="ECO:0000256" key="1">
    <source>
        <dbReference type="SAM" id="Phobius"/>
    </source>
</evidence>
<accession>A0A2G9GYJ4</accession>
<dbReference type="EMBL" id="NKXS01003329">
    <property type="protein sequence ID" value="PIN10080.1"/>
    <property type="molecule type" value="Genomic_DNA"/>
</dbReference>
<reference evidence="3" key="1">
    <citation type="journal article" date="2018" name="Gigascience">
        <title>Genome assembly of the Pink Ipe (Handroanthus impetiginosus, Bignoniaceae), a highly valued, ecologically keystone Neotropical timber forest tree.</title>
        <authorList>
            <person name="Silva-Junior O.B."/>
            <person name="Grattapaglia D."/>
            <person name="Novaes E."/>
            <person name="Collevatti R.G."/>
        </authorList>
    </citation>
    <scope>NUCLEOTIDE SEQUENCE [LARGE SCALE GENOMIC DNA]</scope>
    <source>
        <strain evidence="3">cv. UFG-1</strain>
    </source>
</reference>
<protein>
    <submittedName>
        <fullName evidence="2">Uncharacterized protein</fullName>
    </submittedName>
</protein>
<organism evidence="2 3">
    <name type="scientific">Handroanthus impetiginosus</name>
    <dbReference type="NCBI Taxonomy" id="429701"/>
    <lineage>
        <taxon>Eukaryota</taxon>
        <taxon>Viridiplantae</taxon>
        <taxon>Streptophyta</taxon>
        <taxon>Embryophyta</taxon>
        <taxon>Tracheophyta</taxon>
        <taxon>Spermatophyta</taxon>
        <taxon>Magnoliopsida</taxon>
        <taxon>eudicotyledons</taxon>
        <taxon>Gunneridae</taxon>
        <taxon>Pentapetalae</taxon>
        <taxon>asterids</taxon>
        <taxon>lamiids</taxon>
        <taxon>Lamiales</taxon>
        <taxon>Bignoniaceae</taxon>
        <taxon>Crescentiina</taxon>
        <taxon>Tabebuia alliance</taxon>
        <taxon>Handroanthus</taxon>
    </lineage>
</organism>
<feature type="transmembrane region" description="Helical" evidence="1">
    <location>
        <begin position="53"/>
        <end position="70"/>
    </location>
</feature>
<dbReference type="AlphaFoldDB" id="A0A2G9GYJ4"/>
<dbReference type="Proteomes" id="UP000231279">
    <property type="component" value="Unassembled WGS sequence"/>
</dbReference>
<sequence>MSFVLLPQEKKRKKERNKRTHFAFCWLKADRVKPGIILHIFSRKRKKKKEKKINPLYIFSLFFSFTFLANQRRKEDRSFPACLF</sequence>
<keyword evidence="1" id="KW-0812">Transmembrane</keyword>
<evidence type="ECO:0000313" key="2">
    <source>
        <dbReference type="EMBL" id="PIN10080.1"/>
    </source>
</evidence>